<dbReference type="Proteomes" id="UP001066276">
    <property type="component" value="Chromosome 6"/>
</dbReference>
<accession>A0AAV7QL37</accession>
<dbReference type="EMBL" id="JANPWB010000010">
    <property type="protein sequence ID" value="KAJ1140775.1"/>
    <property type="molecule type" value="Genomic_DNA"/>
</dbReference>
<reference evidence="2" key="1">
    <citation type="journal article" date="2022" name="bioRxiv">
        <title>Sequencing and chromosome-scale assembly of the giantPleurodeles waltlgenome.</title>
        <authorList>
            <person name="Brown T."/>
            <person name="Elewa A."/>
            <person name="Iarovenko S."/>
            <person name="Subramanian E."/>
            <person name="Araus A.J."/>
            <person name="Petzold A."/>
            <person name="Susuki M."/>
            <person name="Suzuki K.-i.T."/>
            <person name="Hayashi T."/>
            <person name="Toyoda A."/>
            <person name="Oliveira C."/>
            <person name="Osipova E."/>
            <person name="Leigh N.D."/>
            <person name="Simon A."/>
            <person name="Yun M.H."/>
        </authorList>
    </citation>
    <scope>NUCLEOTIDE SEQUENCE</scope>
    <source>
        <strain evidence="2">20211129_DDA</strain>
        <tissue evidence="2">Liver</tissue>
    </source>
</reference>
<dbReference type="AlphaFoldDB" id="A0AAV7QL37"/>
<feature type="region of interest" description="Disordered" evidence="1">
    <location>
        <begin position="1"/>
        <end position="70"/>
    </location>
</feature>
<proteinExistence type="predicted"/>
<gene>
    <name evidence="2" type="ORF">NDU88_007113</name>
</gene>
<feature type="compositionally biased region" description="Basic and acidic residues" evidence="1">
    <location>
        <begin position="52"/>
        <end position="65"/>
    </location>
</feature>
<protein>
    <submittedName>
        <fullName evidence="2">Uncharacterized protein</fullName>
    </submittedName>
</protein>
<evidence type="ECO:0000256" key="1">
    <source>
        <dbReference type="SAM" id="MobiDB-lite"/>
    </source>
</evidence>
<feature type="compositionally biased region" description="Basic and acidic residues" evidence="1">
    <location>
        <begin position="1"/>
        <end position="11"/>
    </location>
</feature>
<name>A0AAV7QL37_PLEWA</name>
<evidence type="ECO:0000313" key="3">
    <source>
        <dbReference type="Proteomes" id="UP001066276"/>
    </source>
</evidence>
<evidence type="ECO:0000313" key="2">
    <source>
        <dbReference type="EMBL" id="KAJ1140775.1"/>
    </source>
</evidence>
<organism evidence="2 3">
    <name type="scientific">Pleurodeles waltl</name>
    <name type="common">Iberian ribbed newt</name>
    <dbReference type="NCBI Taxonomy" id="8319"/>
    <lineage>
        <taxon>Eukaryota</taxon>
        <taxon>Metazoa</taxon>
        <taxon>Chordata</taxon>
        <taxon>Craniata</taxon>
        <taxon>Vertebrata</taxon>
        <taxon>Euteleostomi</taxon>
        <taxon>Amphibia</taxon>
        <taxon>Batrachia</taxon>
        <taxon>Caudata</taxon>
        <taxon>Salamandroidea</taxon>
        <taxon>Salamandridae</taxon>
        <taxon>Pleurodelinae</taxon>
        <taxon>Pleurodeles</taxon>
    </lineage>
</organism>
<sequence>MAGTKMREARIPMKKARKQVLSGNPTDQSDFHWASYRVKGGERPKVTSTQGQDDKRTARHEETRPPDVGFWDNVSEALEESLTSVSWALE</sequence>
<comment type="caution">
    <text evidence="2">The sequence shown here is derived from an EMBL/GenBank/DDBJ whole genome shotgun (WGS) entry which is preliminary data.</text>
</comment>
<keyword evidence="3" id="KW-1185">Reference proteome</keyword>